<dbReference type="OrthoDB" id="427002at2759"/>
<feature type="region of interest" description="Disordered" evidence="11">
    <location>
        <begin position="1"/>
        <end position="151"/>
    </location>
</feature>
<proteinExistence type="inferred from homology"/>
<evidence type="ECO:0000256" key="4">
    <source>
        <dbReference type="ARBA" id="ARBA00022517"/>
    </source>
</evidence>
<keyword evidence="6 10" id="KW-0808">Transferase</keyword>
<keyword evidence="7 10" id="KW-0949">S-adenosyl-L-methionine</keyword>
<dbReference type="STRING" id="93759.A0A1R3KIV4"/>
<name>A0A1R3KIV4_9ROSI</name>
<dbReference type="InterPro" id="IPR029063">
    <property type="entry name" value="SAM-dependent_MTases_sf"/>
</dbReference>
<dbReference type="InterPro" id="IPR049560">
    <property type="entry name" value="MeTrfase_RsmB-F_NOP2_cat"/>
</dbReference>
<evidence type="ECO:0000256" key="3">
    <source>
        <dbReference type="ARBA" id="ARBA00022490"/>
    </source>
</evidence>
<dbReference type="GO" id="GO:0070475">
    <property type="term" value="P:rRNA base methylation"/>
    <property type="evidence" value="ECO:0007669"/>
    <property type="project" value="TreeGrafter"/>
</dbReference>
<dbReference type="EMBL" id="AWUE01013455">
    <property type="protein sequence ID" value="OMP06989.1"/>
    <property type="molecule type" value="Genomic_DNA"/>
</dbReference>
<feature type="compositionally biased region" description="Basic residues" evidence="11">
    <location>
        <begin position="585"/>
        <end position="610"/>
    </location>
</feature>
<feature type="compositionally biased region" description="Basic and acidic residues" evidence="11">
    <location>
        <begin position="105"/>
        <end position="119"/>
    </location>
</feature>
<dbReference type="FunFam" id="3.30.70.1170:FF:000001">
    <property type="entry name" value="Ribosomal RNA methyltransferase Nop2"/>
    <property type="match status" value="1"/>
</dbReference>
<dbReference type="CDD" id="cd02440">
    <property type="entry name" value="AdoMet_MTases"/>
    <property type="match status" value="1"/>
</dbReference>
<feature type="compositionally biased region" description="Acidic residues" evidence="11">
    <location>
        <begin position="37"/>
        <end position="67"/>
    </location>
</feature>
<protein>
    <submittedName>
        <fullName evidence="13">Bacterial Fmu (Sun)/eukaryotic nucleolar NOL1/Nop2p</fullName>
    </submittedName>
</protein>
<dbReference type="InterPro" id="IPR011023">
    <property type="entry name" value="Nop2p"/>
</dbReference>
<evidence type="ECO:0000313" key="13">
    <source>
        <dbReference type="EMBL" id="OMP06989.1"/>
    </source>
</evidence>
<feature type="binding site" evidence="10">
    <location>
        <position position="382"/>
    </location>
    <ligand>
        <name>S-adenosyl-L-methionine</name>
        <dbReference type="ChEBI" id="CHEBI:59789"/>
    </ligand>
</feature>
<feature type="compositionally biased region" description="Basic and acidic residues" evidence="11">
    <location>
        <begin position="569"/>
        <end position="584"/>
    </location>
</feature>
<organism evidence="13 14">
    <name type="scientific">Corchorus olitorius</name>
    <dbReference type="NCBI Taxonomy" id="93759"/>
    <lineage>
        <taxon>Eukaryota</taxon>
        <taxon>Viridiplantae</taxon>
        <taxon>Streptophyta</taxon>
        <taxon>Embryophyta</taxon>
        <taxon>Tracheophyta</taxon>
        <taxon>Spermatophyta</taxon>
        <taxon>Magnoliopsida</taxon>
        <taxon>eudicotyledons</taxon>
        <taxon>Gunneridae</taxon>
        <taxon>Pentapetalae</taxon>
        <taxon>rosids</taxon>
        <taxon>malvids</taxon>
        <taxon>Malvales</taxon>
        <taxon>Malvaceae</taxon>
        <taxon>Grewioideae</taxon>
        <taxon>Apeibeae</taxon>
        <taxon>Corchorus</taxon>
    </lineage>
</organism>
<dbReference type="Proteomes" id="UP000187203">
    <property type="component" value="Unassembled WGS sequence"/>
</dbReference>
<dbReference type="InterPro" id="IPR018314">
    <property type="entry name" value="RsmB/NOL1/NOP2-like_CS"/>
</dbReference>
<dbReference type="Pfam" id="PF17125">
    <property type="entry name" value="Methyltr_RsmF_N"/>
    <property type="match status" value="1"/>
</dbReference>
<evidence type="ECO:0000256" key="2">
    <source>
        <dbReference type="ARBA" id="ARBA00007494"/>
    </source>
</evidence>
<accession>A0A1R3KIV4</accession>
<reference evidence="14" key="1">
    <citation type="submission" date="2013-09" db="EMBL/GenBank/DDBJ databases">
        <title>Corchorus olitorius genome sequencing.</title>
        <authorList>
            <person name="Alam M."/>
            <person name="Haque M.S."/>
            <person name="Islam M.S."/>
            <person name="Emdad E.M."/>
            <person name="Islam M.M."/>
            <person name="Ahmed B."/>
            <person name="Halim A."/>
            <person name="Hossen Q.M.M."/>
            <person name="Hossain M.Z."/>
            <person name="Ahmed R."/>
            <person name="Khan M.M."/>
            <person name="Islam R."/>
            <person name="Rashid M.M."/>
            <person name="Khan S.A."/>
            <person name="Rahman M.S."/>
            <person name="Alam M."/>
            <person name="Yahiya A.S."/>
            <person name="Khan M.S."/>
            <person name="Azam M.S."/>
            <person name="Haque T."/>
            <person name="Lashkar M.Z.H."/>
            <person name="Akhand A.I."/>
            <person name="Morshed G."/>
            <person name="Roy S."/>
            <person name="Uddin K.S."/>
            <person name="Rabeya T."/>
            <person name="Hossain A.S."/>
            <person name="Chowdhury A."/>
            <person name="Snigdha A.R."/>
            <person name="Mortoza M.S."/>
            <person name="Matin S.A."/>
            <person name="Hoque S.M.E."/>
            <person name="Islam M.K."/>
            <person name="Roy D.K."/>
            <person name="Haider R."/>
            <person name="Moosa M.M."/>
            <person name="Elias S.M."/>
            <person name="Hasan A.M."/>
            <person name="Jahan S."/>
            <person name="Shafiuddin M."/>
            <person name="Mahmood N."/>
            <person name="Shommy N.S."/>
        </authorList>
    </citation>
    <scope>NUCLEOTIDE SEQUENCE [LARGE SCALE GENOMIC DNA]</scope>
    <source>
        <strain evidence="14">cv. O-4</strain>
    </source>
</reference>
<dbReference type="Pfam" id="PF01189">
    <property type="entry name" value="Methyltr_RsmB-F"/>
    <property type="match status" value="1"/>
</dbReference>
<evidence type="ECO:0000256" key="7">
    <source>
        <dbReference type="ARBA" id="ARBA00022691"/>
    </source>
</evidence>
<feature type="region of interest" description="Disordered" evidence="11">
    <location>
        <begin position="569"/>
        <end position="610"/>
    </location>
</feature>
<dbReference type="PANTHER" id="PTHR22807">
    <property type="entry name" value="NOP2 YEAST -RELATED NOL1/NOP2/FMU SUN DOMAIN-CONTAINING"/>
    <property type="match status" value="1"/>
</dbReference>
<keyword evidence="4" id="KW-0690">Ribosome biogenesis</keyword>
<evidence type="ECO:0000256" key="6">
    <source>
        <dbReference type="ARBA" id="ARBA00022679"/>
    </source>
</evidence>
<comment type="similarity">
    <text evidence="2 10">Belongs to the class I-like SAM-binding methyltransferase superfamily. RsmB/NOP family.</text>
</comment>
<evidence type="ECO:0000256" key="11">
    <source>
        <dbReference type="SAM" id="MobiDB-lite"/>
    </source>
</evidence>
<gene>
    <name evidence="13" type="ORF">COLO4_07725</name>
</gene>
<feature type="binding site" evidence="10">
    <location>
        <begin position="312"/>
        <end position="318"/>
    </location>
    <ligand>
        <name>S-adenosyl-L-methionine</name>
        <dbReference type="ChEBI" id="CHEBI:59789"/>
    </ligand>
</feature>
<evidence type="ECO:0000256" key="9">
    <source>
        <dbReference type="ARBA" id="ARBA00023242"/>
    </source>
</evidence>
<dbReference type="GO" id="GO:0005730">
    <property type="term" value="C:nucleolus"/>
    <property type="evidence" value="ECO:0007669"/>
    <property type="project" value="UniProtKB-SubCell"/>
</dbReference>
<keyword evidence="14" id="KW-1185">Reference proteome</keyword>
<feature type="compositionally biased region" description="Basic residues" evidence="11">
    <location>
        <begin position="7"/>
        <end position="20"/>
    </location>
</feature>
<dbReference type="PRINTS" id="PR02008">
    <property type="entry name" value="RCMTFAMILY"/>
</dbReference>
<dbReference type="PRINTS" id="PR02012">
    <property type="entry name" value="RCMTNOP2"/>
</dbReference>
<evidence type="ECO:0000256" key="1">
    <source>
        <dbReference type="ARBA" id="ARBA00004604"/>
    </source>
</evidence>
<sequence length="610" mass="68988">MAASKNKGSKSKNSPPKKKQKNDLFTVKKRPTKKDEVFDDVSDSHSDEEEIEEEAQDLLDGDEEVSDFGDASDISGDDDDDFLQGSDDDEDQSSGSGSDSDESDIEQKSRAIDEERAREEEDALAEMQLNIKEESDEFRLPTKEELEAEQQRPPDLANLQMRIKDIVRVLSNFKDLRQEGTTRKEYVDQLKMDLGSYYGYNEFLIGVLVDMFPVVELMELIEAFEKPRPTCIRTNTLRTRRRDLADVLSKRGVELNQLSKWSKVGLVVYNSHVPIGATPEYLAGFYYIQGASSFLPVMALAPQEKERVVDVAAAPGGKTTYIAALMKNSGIIYANEMREARLKSLTANLHRMGVTNTIVCNYDGRELPKVLGQNSVDRVLLDAPCSGTGVITKDPSVKTSKSLEDIQKCAHLQKQLILAAIDMVDANSKSGGYIVYSTCSMMVPENEAVIDYALKKRDVKVVPCGLDFGCPGYIRFREHRFHTSLQNTRRFYPHVHNMDGFFVAKLKKMSNAKKNPVNSEDVETVEQTDKPEEIRENHGEEETTESGKEDKGKIRNFASLLSEDAEIKFEMTRKFPPKEEISKAREKRRNKMREKLKQTKNKKLKKAGRK</sequence>
<dbReference type="GO" id="GO:0003723">
    <property type="term" value="F:RNA binding"/>
    <property type="evidence" value="ECO:0007669"/>
    <property type="project" value="UniProtKB-UniRule"/>
</dbReference>
<dbReference type="SUPFAM" id="SSF53335">
    <property type="entry name" value="S-adenosyl-L-methionine-dependent methyltransferases"/>
    <property type="match status" value="1"/>
</dbReference>
<dbReference type="Gene3D" id="3.30.70.1170">
    <property type="entry name" value="Sun protein, domain 3"/>
    <property type="match status" value="1"/>
</dbReference>
<dbReference type="InterPro" id="IPR031341">
    <property type="entry name" value="Methyltr_RsmF_N"/>
</dbReference>
<dbReference type="InterPro" id="IPR023273">
    <property type="entry name" value="RCMT_NOP2"/>
</dbReference>
<dbReference type="InterPro" id="IPR023267">
    <property type="entry name" value="RCMT"/>
</dbReference>
<dbReference type="NCBIfam" id="TIGR00446">
    <property type="entry name" value="nop2p"/>
    <property type="match status" value="1"/>
</dbReference>
<keyword evidence="5 10" id="KW-0489">Methyltransferase</keyword>
<keyword evidence="3" id="KW-0963">Cytoplasm</keyword>
<feature type="active site" description="Nucleophile" evidence="10">
    <location>
        <position position="439"/>
    </location>
</feature>
<keyword evidence="8 10" id="KW-0694">RNA-binding</keyword>
<dbReference type="GO" id="GO:0009383">
    <property type="term" value="F:rRNA (cytosine-C5-)-methyltransferase activity"/>
    <property type="evidence" value="ECO:0007669"/>
    <property type="project" value="TreeGrafter"/>
</dbReference>
<evidence type="ECO:0000259" key="12">
    <source>
        <dbReference type="PROSITE" id="PS51686"/>
    </source>
</evidence>
<keyword evidence="9" id="KW-0539">Nucleus</keyword>
<dbReference type="GO" id="GO:0000470">
    <property type="term" value="P:maturation of LSU-rRNA"/>
    <property type="evidence" value="ECO:0007669"/>
    <property type="project" value="TreeGrafter"/>
</dbReference>
<feature type="domain" description="SAM-dependent MTase RsmB/NOP-type" evidence="12">
    <location>
        <begin position="220"/>
        <end position="509"/>
    </location>
</feature>
<evidence type="ECO:0000256" key="8">
    <source>
        <dbReference type="ARBA" id="ARBA00022884"/>
    </source>
</evidence>
<feature type="compositionally biased region" description="Basic and acidic residues" evidence="11">
    <location>
        <begin position="527"/>
        <end position="553"/>
    </location>
</feature>
<evidence type="ECO:0000313" key="14">
    <source>
        <dbReference type="Proteomes" id="UP000187203"/>
    </source>
</evidence>
<dbReference type="PROSITE" id="PS01153">
    <property type="entry name" value="NOL1_NOP2_SUN"/>
    <property type="match status" value="1"/>
</dbReference>
<feature type="region of interest" description="Disordered" evidence="11">
    <location>
        <begin position="513"/>
        <end position="554"/>
    </location>
</feature>
<feature type="compositionally biased region" description="Acidic residues" evidence="11">
    <location>
        <begin position="75"/>
        <end position="92"/>
    </location>
</feature>
<dbReference type="PANTHER" id="PTHR22807:SF30">
    <property type="entry name" value="28S RRNA (CYTOSINE(4447)-C(5))-METHYLTRANSFERASE-RELATED"/>
    <property type="match status" value="1"/>
</dbReference>
<evidence type="ECO:0000256" key="5">
    <source>
        <dbReference type="ARBA" id="ARBA00022603"/>
    </source>
</evidence>
<dbReference type="AlphaFoldDB" id="A0A1R3KIV4"/>
<evidence type="ECO:0000256" key="10">
    <source>
        <dbReference type="PROSITE-ProRule" id="PRU01023"/>
    </source>
</evidence>
<dbReference type="Gene3D" id="3.40.50.150">
    <property type="entry name" value="Vaccinia Virus protein VP39"/>
    <property type="match status" value="1"/>
</dbReference>
<feature type="binding site" evidence="10">
    <location>
        <position position="363"/>
    </location>
    <ligand>
        <name>S-adenosyl-L-methionine</name>
        <dbReference type="ChEBI" id="CHEBI:59789"/>
    </ligand>
</feature>
<comment type="subcellular location">
    <subcellularLocation>
        <location evidence="1">Nucleus</location>
        <location evidence="1">Nucleolus</location>
    </subcellularLocation>
</comment>
<dbReference type="InterPro" id="IPR001678">
    <property type="entry name" value="MeTrfase_RsmB-F_NOP2_dom"/>
</dbReference>
<comment type="caution">
    <text evidence="13">The sequence shown here is derived from an EMBL/GenBank/DDBJ whole genome shotgun (WGS) entry which is preliminary data.</text>
</comment>
<feature type="compositionally biased region" description="Basic and acidic residues" evidence="11">
    <location>
        <begin position="131"/>
        <end position="151"/>
    </location>
</feature>
<feature type="binding site" evidence="10">
    <location>
        <position position="336"/>
    </location>
    <ligand>
        <name>S-adenosyl-L-methionine</name>
        <dbReference type="ChEBI" id="CHEBI:59789"/>
    </ligand>
</feature>
<dbReference type="PROSITE" id="PS51686">
    <property type="entry name" value="SAM_MT_RSMB_NOP"/>
    <property type="match status" value="1"/>
</dbReference>